<reference evidence="3 4" key="1">
    <citation type="submission" date="2018-02" db="EMBL/GenBank/DDBJ databases">
        <title>Genomic Encyclopedia of Archaeal and Bacterial Type Strains, Phase II (KMG-II): from individual species to whole genera.</title>
        <authorList>
            <person name="Goeker M."/>
        </authorList>
    </citation>
    <scope>NUCLEOTIDE SEQUENCE [LARGE SCALE GENOMIC DNA]</scope>
    <source>
        <strain evidence="3 4">DSM 21165</strain>
    </source>
</reference>
<proteinExistence type="predicted"/>
<dbReference type="Pfam" id="PF12969">
    <property type="entry name" value="DUF3857"/>
    <property type="match status" value="1"/>
</dbReference>
<evidence type="ECO:0000259" key="2">
    <source>
        <dbReference type="Pfam" id="PF12969"/>
    </source>
</evidence>
<evidence type="ECO:0000259" key="1">
    <source>
        <dbReference type="Pfam" id="PF01841"/>
    </source>
</evidence>
<protein>
    <submittedName>
        <fullName evidence="3">Transglutaminase superfamily protein</fullName>
    </submittedName>
</protein>
<dbReference type="Gene3D" id="2.60.120.1130">
    <property type="match status" value="1"/>
</dbReference>
<dbReference type="Gene3D" id="2.60.40.3140">
    <property type="match status" value="1"/>
</dbReference>
<dbReference type="InterPro" id="IPR024618">
    <property type="entry name" value="DUF3857"/>
</dbReference>
<dbReference type="RefSeq" id="WP_105473753.1">
    <property type="nucleotide sequence ID" value="NZ_PVEO01000005.1"/>
</dbReference>
<comment type="caution">
    <text evidence="3">The sequence shown here is derived from an EMBL/GenBank/DDBJ whole genome shotgun (WGS) entry which is preliminary data.</text>
</comment>
<dbReference type="Pfam" id="PF01841">
    <property type="entry name" value="Transglut_core"/>
    <property type="match status" value="1"/>
</dbReference>
<evidence type="ECO:0000313" key="4">
    <source>
        <dbReference type="Proteomes" id="UP000251545"/>
    </source>
</evidence>
<gene>
    <name evidence="3" type="ORF">CLV33_105135</name>
</gene>
<accession>A0A362WZI2</accession>
<dbReference type="Proteomes" id="UP000251545">
    <property type="component" value="Unassembled WGS sequence"/>
</dbReference>
<dbReference type="SUPFAM" id="SSF54001">
    <property type="entry name" value="Cysteine proteinases"/>
    <property type="match status" value="1"/>
</dbReference>
<dbReference type="AlphaFoldDB" id="A0A362WZI2"/>
<organism evidence="3 4">
    <name type="scientific">Jejuia pallidilutea</name>
    <dbReference type="NCBI Taxonomy" id="504487"/>
    <lineage>
        <taxon>Bacteria</taxon>
        <taxon>Pseudomonadati</taxon>
        <taxon>Bacteroidota</taxon>
        <taxon>Flavobacteriia</taxon>
        <taxon>Flavobacteriales</taxon>
        <taxon>Flavobacteriaceae</taxon>
        <taxon>Jejuia</taxon>
    </lineage>
</organism>
<feature type="domain" description="Transglutaminase-like" evidence="1">
    <location>
        <begin position="273"/>
        <end position="377"/>
    </location>
</feature>
<dbReference type="InterPro" id="IPR038765">
    <property type="entry name" value="Papain-like_cys_pep_sf"/>
</dbReference>
<dbReference type="Gene3D" id="3.10.620.30">
    <property type="match status" value="1"/>
</dbReference>
<evidence type="ECO:0000313" key="3">
    <source>
        <dbReference type="EMBL" id="PQV48285.1"/>
    </source>
</evidence>
<dbReference type="InterPro" id="IPR002931">
    <property type="entry name" value="Transglutaminase-like"/>
</dbReference>
<feature type="domain" description="DUF3857" evidence="2">
    <location>
        <begin position="54"/>
        <end position="213"/>
    </location>
</feature>
<dbReference type="EMBL" id="PVEO01000005">
    <property type="protein sequence ID" value="PQV48285.1"/>
    <property type="molecule type" value="Genomic_DNA"/>
</dbReference>
<sequence length="633" mass="72130">MKHLCFLALFLVSYFSTSQDKYYSSLTIPETLSEHANAVIRKNDVSVSLNSPAEMVVEVHRIITVLNKEGNTHVNAFAHYDNSIKIKSINASIFDANGTQIKKIRKNDFTDVSAVDGGTLYSDSRVKFLSYTPVSYPYTVEFTCETETNNTAFIESFMPLEGYYVSTENSSYILNYSDEITLRKKEENLENLELKTDKTAQQIVYKATNLKALKPEHHSPEFNEIIPRVLFASDKFALKGKQAEANNWADFGKWIYNDLVKDASDLSPETVAFVNNLVKDKPNDIEKAKAIYQYVQNKTRYISVQIGIGGWKPFNASEVDELGYGDCKGLTNYTMSLLKAVGVESYYTVLYASKNQRDIDKDFVSMQGNHAILTIPSNKGDLWLECTSQQIPFAFIGGFIDDRDVLVVKPEGGEIKHTKKYYSSENLQTTKGTCQLLADGSITATTSVISQGVQYNNKYWLESETPRDLDIHYKNRWNYINNFTIDKLQIKNDKQNIKFEENISFNAANYSKIVGNRMLLCVNALNRSTYIPNRYSNRKLPVKIYRGYKDVDEVEIKLPQGYKIEALPETINIKSQFGTYSLIINEKDANTLVYNRVLETKAGEFTKEAYKDFRDFYKAIAKSDNLKIALIKL</sequence>
<name>A0A362WZI2_9FLAO</name>